<evidence type="ECO:0000313" key="1">
    <source>
        <dbReference type="EMBL" id="KAH3847221.1"/>
    </source>
</evidence>
<evidence type="ECO:0000313" key="2">
    <source>
        <dbReference type="Proteomes" id="UP000828390"/>
    </source>
</evidence>
<keyword evidence="2" id="KW-1185">Reference proteome</keyword>
<protein>
    <submittedName>
        <fullName evidence="1">Uncharacterized protein</fullName>
    </submittedName>
</protein>
<dbReference type="AlphaFoldDB" id="A0A9D4KWL4"/>
<organism evidence="1 2">
    <name type="scientific">Dreissena polymorpha</name>
    <name type="common">Zebra mussel</name>
    <name type="synonym">Mytilus polymorpha</name>
    <dbReference type="NCBI Taxonomy" id="45954"/>
    <lineage>
        <taxon>Eukaryota</taxon>
        <taxon>Metazoa</taxon>
        <taxon>Spiralia</taxon>
        <taxon>Lophotrochozoa</taxon>
        <taxon>Mollusca</taxon>
        <taxon>Bivalvia</taxon>
        <taxon>Autobranchia</taxon>
        <taxon>Heteroconchia</taxon>
        <taxon>Euheterodonta</taxon>
        <taxon>Imparidentia</taxon>
        <taxon>Neoheterodontei</taxon>
        <taxon>Myida</taxon>
        <taxon>Dreissenoidea</taxon>
        <taxon>Dreissenidae</taxon>
        <taxon>Dreissena</taxon>
    </lineage>
</organism>
<gene>
    <name evidence="1" type="ORF">DPMN_089539</name>
</gene>
<comment type="caution">
    <text evidence="1">The sequence shown here is derived from an EMBL/GenBank/DDBJ whole genome shotgun (WGS) entry which is preliminary data.</text>
</comment>
<sequence length="134" mass="14841">MHANPDKFQAIAIGKRTASKNLSLDISNANIKCDDVVKLLGVNLDSNLNVDHHISLDQQLPTHFNLSIQDLNGKKVKTKFHEDWPINVANIGKTATPPCGHIKTAMPPWKTSLTRQMLTTDDIQQIQGDHKSSP</sequence>
<accession>A0A9D4KWL4</accession>
<reference evidence="1" key="2">
    <citation type="submission" date="2020-11" db="EMBL/GenBank/DDBJ databases">
        <authorList>
            <person name="McCartney M.A."/>
            <person name="Auch B."/>
            <person name="Kono T."/>
            <person name="Mallez S."/>
            <person name="Becker A."/>
            <person name="Gohl D.M."/>
            <person name="Silverstein K.A.T."/>
            <person name="Koren S."/>
            <person name="Bechman K.B."/>
            <person name="Herman A."/>
            <person name="Abrahante J.E."/>
            <person name="Garbe J."/>
        </authorList>
    </citation>
    <scope>NUCLEOTIDE SEQUENCE</scope>
    <source>
        <strain evidence="1">Duluth1</strain>
        <tissue evidence="1">Whole animal</tissue>
    </source>
</reference>
<dbReference type="Proteomes" id="UP000828390">
    <property type="component" value="Unassembled WGS sequence"/>
</dbReference>
<dbReference type="EMBL" id="JAIWYP010000003">
    <property type="protein sequence ID" value="KAH3847221.1"/>
    <property type="molecule type" value="Genomic_DNA"/>
</dbReference>
<proteinExistence type="predicted"/>
<reference evidence="1" key="1">
    <citation type="journal article" date="2019" name="bioRxiv">
        <title>The Genome of the Zebra Mussel, Dreissena polymorpha: A Resource for Invasive Species Research.</title>
        <authorList>
            <person name="McCartney M.A."/>
            <person name="Auch B."/>
            <person name="Kono T."/>
            <person name="Mallez S."/>
            <person name="Zhang Y."/>
            <person name="Obille A."/>
            <person name="Becker A."/>
            <person name="Abrahante J.E."/>
            <person name="Garbe J."/>
            <person name="Badalamenti J.P."/>
            <person name="Herman A."/>
            <person name="Mangelson H."/>
            <person name="Liachko I."/>
            <person name="Sullivan S."/>
            <person name="Sone E.D."/>
            <person name="Koren S."/>
            <person name="Silverstein K.A.T."/>
            <person name="Beckman K.B."/>
            <person name="Gohl D.M."/>
        </authorList>
    </citation>
    <scope>NUCLEOTIDE SEQUENCE</scope>
    <source>
        <strain evidence="1">Duluth1</strain>
        <tissue evidence="1">Whole animal</tissue>
    </source>
</reference>
<name>A0A9D4KWL4_DREPO</name>